<reference evidence="3" key="1">
    <citation type="journal article" date="2019" name="Int. J. Syst. Evol. Microbiol.">
        <title>The Global Catalogue of Microorganisms (GCM) 10K type strain sequencing project: providing services to taxonomists for standard genome sequencing and annotation.</title>
        <authorList>
            <consortium name="The Broad Institute Genomics Platform"/>
            <consortium name="The Broad Institute Genome Sequencing Center for Infectious Disease"/>
            <person name="Wu L."/>
            <person name="Ma J."/>
        </authorList>
    </citation>
    <scope>NUCLEOTIDE SEQUENCE [LARGE SCALE GENOMIC DNA]</scope>
    <source>
        <strain evidence="3">CCUG 46385</strain>
    </source>
</reference>
<keyword evidence="3" id="KW-1185">Reference proteome</keyword>
<sequence>MKQTKTYYDFFKELSTIPRASGNEQGIQNYLLNFAKERNLQVCKEDESGNIIIKKPATKGYEHISPVILQSHMDMVAEKSPESPHNFDTDPIELIEEGGFLHANQTTLGADNGIGVAYSLALLFDDTIEHPALEAIFTTEEETTMKGAELLKSESLSGTYMLNLDSEEEGVFCVSSAGGLDFIGKLPLRYVTSMQDTTYKLVVSDLKGGHSGMNINSGRENANKLLARLLNRIAKALPDMELVSIDGGSKMNAIPRDAHARFNLSKKDESTLHKMVELMQTEVRNELQPTDKVSLYLETSDFVSEVMEKQNRDDIISFLVLVPNGVNTMSKNIHGLVESSQNLGIVTTEENEIGFYISARSSVDSLLELICERNLTLSKLCKVDMLTGRGYPAWEYKADSPLRDLAIETYKTFFNKEPKLEAIHAGLECGYFAKKIPGIDIISLGPNIYDVHSPKEKMQLDSADRMYDYVVALLKEMIRFS</sequence>
<organism evidence="2 3">
    <name type="scientific">Filifactor villosus</name>
    <dbReference type="NCBI Taxonomy" id="29374"/>
    <lineage>
        <taxon>Bacteria</taxon>
        <taxon>Bacillati</taxon>
        <taxon>Bacillota</taxon>
        <taxon>Clostridia</taxon>
        <taxon>Peptostreptococcales</taxon>
        <taxon>Filifactoraceae</taxon>
        <taxon>Filifactor</taxon>
    </lineage>
</organism>
<dbReference type="CDD" id="cd03890">
    <property type="entry name" value="M20_pepD"/>
    <property type="match status" value="1"/>
</dbReference>
<dbReference type="InterPro" id="IPR002933">
    <property type="entry name" value="Peptidase_M20"/>
</dbReference>
<evidence type="ECO:0000313" key="2">
    <source>
        <dbReference type="EMBL" id="MFC4804630.1"/>
    </source>
</evidence>
<comment type="caution">
    <text evidence="2">The sequence shown here is derived from an EMBL/GenBank/DDBJ whole genome shotgun (WGS) entry which is preliminary data.</text>
</comment>
<dbReference type="PRINTS" id="PR00934">
    <property type="entry name" value="XHISDIPTASE"/>
</dbReference>
<dbReference type="PANTHER" id="PTHR43501">
    <property type="entry name" value="CYTOSOL NON-SPECIFIC DIPEPTIDASE"/>
    <property type="match status" value="1"/>
</dbReference>
<evidence type="ECO:0000259" key="1">
    <source>
        <dbReference type="Pfam" id="PF07687"/>
    </source>
</evidence>
<dbReference type="NCBIfam" id="TIGR01893">
    <property type="entry name" value="aa-his-dipept"/>
    <property type="match status" value="1"/>
</dbReference>
<dbReference type="Proteomes" id="UP001595916">
    <property type="component" value="Unassembled WGS sequence"/>
</dbReference>
<gene>
    <name evidence="2" type="ORF">ACFO4R_05985</name>
</gene>
<proteinExistence type="predicted"/>
<dbReference type="Pfam" id="PF07687">
    <property type="entry name" value="M20_dimer"/>
    <property type="match status" value="1"/>
</dbReference>
<name>A0ABV9QLI5_9FIRM</name>
<feature type="domain" description="Peptidase M20 dimerisation" evidence="1">
    <location>
        <begin position="207"/>
        <end position="289"/>
    </location>
</feature>
<accession>A0ABV9QLI5</accession>
<dbReference type="RefSeq" id="WP_379788144.1">
    <property type="nucleotide sequence ID" value="NZ_JBHSHL010000021.1"/>
</dbReference>
<dbReference type="PANTHER" id="PTHR43501:SF1">
    <property type="entry name" value="CYTOSOL NON-SPECIFIC DIPEPTIDASE"/>
    <property type="match status" value="1"/>
</dbReference>
<dbReference type="Pfam" id="PF01546">
    <property type="entry name" value="Peptidase_M20"/>
    <property type="match status" value="1"/>
</dbReference>
<dbReference type="InterPro" id="IPR011650">
    <property type="entry name" value="Peptidase_M20_dimer"/>
</dbReference>
<dbReference type="Gene3D" id="3.40.630.10">
    <property type="entry name" value="Zn peptidases"/>
    <property type="match status" value="2"/>
</dbReference>
<dbReference type="SUPFAM" id="SSF53187">
    <property type="entry name" value="Zn-dependent exopeptidases"/>
    <property type="match status" value="1"/>
</dbReference>
<dbReference type="InterPro" id="IPR001160">
    <property type="entry name" value="Peptidase_M20C"/>
</dbReference>
<protein>
    <submittedName>
        <fullName evidence="2">Aminoacyl-histidine dipeptidase</fullName>
    </submittedName>
</protein>
<dbReference type="PIRSF" id="PIRSF016599">
    <property type="entry name" value="Xaa-His_dipept"/>
    <property type="match status" value="1"/>
</dbReference>
<dbReference type="EMBL" id="JBHSHL010000021">
    <property type="protein sequence ID" value="MFC4804630.1"/>
    <property type="molecule type" value="Genomic_DNA"/>
</dbReference>
<evidence type="ECO:0000313" key="3">
    <source>
        <dbReference type="Proteomes" id="UP001595916"/>
    </source>
</evidence>